<dbReference type="InterPro" id="IPR001810">
    <property type="entry name" value="F-box_dom"/>
</dbReference>
<keyword evidence="1" id="KW-0694">RNA-binding</keyword>
<dbReference type="CDD" id="cd22157">
    <property type="entry name" value="F-box_AtFBW1-like"/>
    <property type="match status" value="1"/>
</dbReference>
<dbReference type="PANTHER" id="PTHR31111">
    <property type="entry name" value="BNAA05G37150D PROTEIN-RELATED"/>
    <property type="match status" value="1"/>
</dbReference>
<dbReference type="PANTHER" id="PTHR31111:SF136">
    <property type="entry name" value="F-BOX ASSOCIATED DOMAIN-CONTAINING PROTEIN"/>
    <property type="match status" value="1"/>
</dbReference>
<evidence type="ECO:0000256" key="1">
    <source>
        <dbReference type="PROSITE-ProRule" id="PRU00176"/>
    </source>
</evidence>
<dbReference type="SMART" id="SM00360">
    <property type="entry name" value="RRM"/>
    <property type="match status" value="1"/>
</dbReference>
<dbReference type="Gene3D" id="3.30.70.330">
    <property type="match status" value="1"/>
</dbReference>
<dbReference type="InterPro" id="IPR012677">
    <property type="entry name" value="Nucleotide-bd_a/b_plait_sf"/>
</dbReference>
<dbReference type="SUPFAM" id="SSF81383">
    <property type="entry name" value="F-box domain"/>
    <property type="match status" value="1"/>
</dbReference>
<keyword evidence="4" id="KW-1185">Reference proteome</keyword>
<dbReference type="InterPro" id="IPR017451">
    <property type="entry name" value="F-box-assoc_interact_dom"/>
</dbReference>
<evidence type="ECO:0000313" key="3">
    <source>
        <dbReference type="EMBL" id="KAJ4798595.1"/>
    </source>
</evidence>
<dbReference type="NCBIfam" id="TIGR01640">
    <property type="entry name" value="F_box_assoc_1"/>
    <property type="match status" value="1"/>
</dbReference>
<evidence type="ECO:0000259" key="2">
    <source>
        <dbReference type="PROSITE" id="PS50102"/>
    </source>
</evidence>
<dbReference type="Proteomes" id="UP001140206">
    <property type="component" value="Chromosome 2"/>
</dbReference>
<dbReference type="SMART" id="SM00256">
    <property type="entry name" value="FBOX"/>
    <property type="match status" value="1"/>
</dbReference>
<feature type="domain" description="RRM" evidence="2">
    <location>
        <begin position="10"/>
        <end position="90"/>
    </location>
</feature>
<protein>
    <submittedName>
        <fullName evidence="3">F-box and associated interaction domains-containing protein</fullName>
    </submittedName>
</protein>
<dbReference type="Pfam" id="PF00646">
    <property type="entry name" value="F-box"/>
    <property type="match status" value="1"/>
</dbReference>
<gene>
    <name evidence="3" type="ORF">LUZ62_049841</name>
</gene>
<dbReference type="Pfam" id="PF08268">
    <property type="entry name" value="FBA_3"/>
    <property type="match status" value="1"/>
</dbReference>
<name>A0AAV8G2U9_9POAL</name>
<dbReference type="InterPro" id="IPR035979">
    <property type="entry name" value="RBD_domain_sf"/>
</dbReference>
<dbReference type="InterPro" id="IPR013187">
    <property type="entry name" value="F-box-assoc_dom_typ3"/>
</dbReference>
<dbReference type="Gene3D" id="1.20.1280.50">
    <property type="match status" value="1"/>
</dbReference>
<evidence type="ECO:0000313" key="4">
    <source>
        <dbReference type="Proteomes" id="UP001140206"/>
    </source>
</evidence>
<dbReference type="AlphaFoldDB" id="A0AAV8G2U9"/>
<dbReference type="CDD" id="cd12344">
    <property type="entry name" value="RRM1_SECp43_like"/>
    <property type="match status" value="1"/>
</dbReference>
<dbReference type="SUPFAM" id="SSF54928">
    <property type="entry name" value="RNA-binding domain, RBD"/>
    <property type="match status" value="1"/>
</dbReference>
<accession>A0AAV8G2U9</accession>
<dbReference type="GO" id="GO:0003723">
    <property type="term" value="F:RNA binding"/>
    <property type="evidence" value="ECO:0007669"/>
    <property type="project" value="UniProtKB-UniRule"/>
</dbReference>
<proteinExistence type="predicted"/>
<dbReference type="InterPro" id="IPR000504">
    <property type="entry name" value="RRM_dom"/>
</dbReference>
<comment type="caution">
    <text evidence="3">The sequence shown here is derived from an EMBL/GenBank/DDBJ whole genome shotgun (WGS) entry which is preliminary data.</text>
</comment>
<dbReference type="PROSITE" id="PS50102">
    <property type="entry name" value="RRM"/>
    <property type="match status" value="1"/>
</dbReference>
<sequence>MSISRDEQERTLWIGNLPYWADEKYLCLCFYHFNAVPHSPLSEHVKIIRNKQTGCSSGYGFLTFETRMAAEKILHLYNGLVTMPGTKIRFCLNWAFYKSEATTTQYTSDGSIKSSYYPRFTPVQHINHENETPHSSTLRLSTIADIPLDLIEDIMLRLPAKSIVRCRRACKAWASLTCAPDFISKHLENQRSLSDAIVALGRTNDKQYNTYFFSNYNMEAICCFRTMHFEFPYGFNRIITSDSYGISNSCNGLLCIYYKSFASVVNPTTQETVQLPKSSLSSFFTPLLHHTLSIGLAYDDCSDTYKIVRMIMDCTCIISRTTRYEVMILGGANCSWRRSGRIIGYHVVGLIPPVFVHGSIYWVASDRFQQKAILCFDVRTETVCLLSTPVPTSVYSLTVLEECLGIFRVHVPLCPTSETNLYVLADNVKCKQVKKQHTIREAVYCEWVQKHTIRGLSVSCSYPVVNYDGKIFFTSDLGDYFPEQYYDTKSGSCGRRTFLSKFSRRLIETKSIRVCAQSLVSPISYLQRSNNSCPVFHLFGQRWATVFPTNSPSRQSPHY</sequence>
<dbReference type="InterPro" id="IPR036047">
    <property type="entry name" value="F-box-like_dom_sf"/>
</dbReference>
<dbReference type="Pfam" id="PF00076">
    <property type="entry name" value="RRM_1"/>
    <property type="match status" value="1"/>
</dbReference>
<organism evidence="3 4">
    <name type="scientific">Rhynchospora pubera</name>
    <dbReference type="NCBI Taxonomy" id="906938"/>
    <lineage>
        <taxon>Eukaryota</taxon>
        <taxon>Viridiplantae</taxon>
        <taxon>Streptophyta</taxon>
        <taxon>Embryophyta</taxon>
        <taxon>Tracheophyta</taxon>
        <taxon>Spermatophyta</taxon>
        <taxon>Magnoliopsida</taxon>
        <taxon>Liliopsida</taxon>
        <taxon>Poales</taxon>
        <taxon>Cyperaceae</taxon>
        <taxon>Cyperoideae</taxon>
        <taxon>Rhynchosporeae</taxon>
        <taxon>Rhynchospora</taxon>
    </lineage>
</organism>
<reference evidence="3" key="1">
    <citation type="submission" date="2022-08" db="EMBL/GenBank/DDBJ databases">
        <authorList>
            <person name="Marques A."/>
        </authorList>
    </citation>
    <scope>NUCLEOTIDE SEQUENCE</scope>
    <source>
        <strain evidence="3">RhyPub2mFocal</strain>
        <tissue evidence="3">Leaves</tissue>
    </source>
</reference>
<dbReference type="EMBL" id="JAMFTS010000002">
    <property type="protein sequence ID" value="KAJ4798595.1"/>
    <property type="molecule type" value="Genomic_DNA"/>
</dbReference>